<feature type="domain" description="AB hydrolase-1" evidence="1">
    <location>
        <begin position="1"/>
        <end position="161"/>
    </location>
</feature>
<accession>Q5D4Z0</accession>
<dbReference type="PANTHER" id="PTHR36837">
    <property type="entry name" value="POLY(3-HYDROXYALKANOATE) POLYMERASE SUBUNIT PHAC"/>
    <property type="match status" value="1"/>
</dbReference>
<dbReference type="Pfam" id="PF00561">
    <property type="entry name" value="Abhydrolase_1"/>
    <property type="match status" value="1"/>
</dbReference>
<dbReference type="InterPro" id="IPR029058">
    <property type="entry name" value="AB_hydrolase_fold"/>
</dbReference>
<dbReference type="SUPFAM" id="SSF53474">
    <property type="entry name" value="alpha/beta-Hydrolases"/>
    <property type="match status" value="1"/>
</dbReference>
<gene>
    <name evidence="2" type="primary">phaC1</name>
</gene>
<name>Q5D4Z0_9PSED</name>
<dbReference type="InterPro" id="IPR000073">
    <property type="entry name" value="AB_hydrolase_1"/>
</dbReference>
<evidence type="ECO:0000259" key="1">
    <source>
        <dbReference type="Pfam" id="PF00561"/>
    </source>
</evidence>
<reference evidence="2" key="1">
    <citation type="journal article" date="2006" name="Lett. Appl. Microbiol.">
        <title>A study on medium chain length-polyhydroxyalkanoate accumulation in Escherichia coli harbouring phaC1 gene of indigenous Pseudomonas sp. LDC-5.</title>
        <authorList>
            <person name="Sujatha K."/>
            <person name="Shenbagarathai R."/>
        </authorList>
    </citation>
    <scope>NUCLEOTIDE SEQUENCE</scope>
    <source>
        <strain evidence="2">LDC-5</strain>
    </source>
</reference>
<dbReference type="ESTHER" id="9psed-q5d4z0">
    <property type="family name" value="PHA_synth_II"/>
</dbReference>
<proteinExistence type="predicted"/>
<protein>
    <submittedName>
        <fullName evidence="2">PHA synthase 1</fullName>
    </submittedName>
</protein>
<dbReference type="PANTHER" id="PTHR36837:SF5">
    <property type="entry name" value="POLY-3-HYDROXYBUTYRATE SYNTHASE"/>
    <property type="match status" value="1"/>
</dbReference>
<dbReference type="InterPro" id="IPR051321">
    <property type="entry name" value="PHA/PHB_synthase"/>
</dbReference>
<organism evidence="2">
    <name type="scientific">Pseudomonas sp. LDC-5 MNNG mutant</name>
    <dbReference type="NCBI Taxonomy" id="253249"/>
    <lineage>
        <taxon>Bacteria</taxon>
        <taxon>Pseudomonadati</taxon>
        <taxon>Pseudomonadota</taxon>
        <taxon>Gammaproteobacteria</taxon>
        <taxon>Pseudomonadales</taxon>
        <taxon>Pseudomonadaceae</taxon>
        <taxon>Pseudomonas</taxon>
    </lineage>
</organism>
<dbReference type="AlphaFoldDB" id="Q5D4Z0"/>
<dbReference type="EMBL" id="AY903604">
    <property type="protein sequence ID" value="AAX18690.1"/>
    <property type="molecule type" value="Genomic_DNA"/>
</dbReference>
<evidence type="ECO:0000313" key="2">
    <source>
        <dbReference type="EMBL" id="AAX18690.1"/>
    </source>
</evidence>
<sequence>MLGACSGGITCTALVGHYAAIGENKVNALTLLVSVLDTTMDNQVALFVDEQTLEAAKRHSYQAGVLEGSEMAKVFAWMRPNDLIWNYWVNNYLLGNEPPVFDILFWNNDTTRLPAAFHGDLIEMFKTNPLTRPTPWKCAAPRSTETGQMRHLRLAGTNDPLPMAVMLPLGTSVGGKIEFVLSNSGHIHRTVQLDNQSIRTAVRPGKPHLTPLLI</sequence>